<organism evidence="2 3">
    <name type="scientific">Kocuria marina subsp. indica</name>
    <dbReference type="NCBI Taxonomy" id="1049583"/>
    <lineage>
        <taxon>Bacteria</taxon>
        <taxon>Bacillati</taxon>
        <taxon>Actinomycetota</taxon>
        <taxon>Actinomycetes</taxon>
        <taxon>Micrococcales</taxon>
        <taxon>Micrococcaceae</taxon>
        <taxon>Kocuria</taxon>
    </lineage>
</organism>
<dbReference type="SUPFAM" id="SSF69349">
    <property type="entry name" value="Phage fibre proteins"/>
    <property type="match status" value="1"/>
</dbReference>
<gene>
    <name evidence="2" type="ORF">GKZ75_08415</name>
</gene>
<dbReference type="EMBL" id="WMHZ01000010">
    <property type="protein sequence ID" value="NDO78245.1"/>
    <property type="molecule type" value="Genomic_DNA"/>
</dbReference>
<dbReference type="AlphaFoldDB" id="A0A6N9QYD5"/>
<evidence type="ECO:0000313" key="3">
    <source>
        <dbReference type="Proteomes" id="UP000471026"/>
    </source>
</evidence>
<name>A0A6N9QYD5_9MICC</name>
<accession>A0A6N9QYD5</accession>
<reference evidence="2 3" key="1">
    <citation type="submission" date="2019-11" db="EMBL/GenBank/DDBJ databases">
        <title>Draft genome sequence of Kocuria indica DP-K7, a methyl red degrading Actinobacterium.</title>
        <authorList>
            <person name="Kumaran S."/>
            <person name="Tischler D."/>
            <person name="Ngo A.C.R."/>
            <person name="Schultes F."/>
        </authorList>
    </citation>
    <scope>NUCLEOTIDE SEQUENCE [LARGE SCALE GENOMIC DNA]</scope>
    <source>
        <strain evidence="2 3">DP-K7</strain>
    </source>
</reference>
<dbReference type="InterPro" id="IPR056083">
    <property type="entry name" value="DUF7666"/>
</dbReference>
<dbReference type="Proteomes" id="UP000471026">
    <property type="component" value="Unassembled WGS sequence"/>
</dbReference>
<proteinExistence type="predicted"/>
<evidence type="ECO:0000313" key="2">
    <source>
        <dbReference type="EMBL" id="NDO78245.1"/>
    </source>
</evidence>
<dbReference type="RefSeq" id="WP_162229611.1">
    <property type="nucleotide sequence ID" value="NZ_WMHZ01000010.1"/>
</dbReference>
<feature type="domain" description="DUF7666" evidence="1">
    <location>
        <begin position="175"/>
        <end position="271"/>
    </location>
</feature>
<protein>
    <recommendedName>
        <fullName evidence="1">DUF7666 domain-containing protein</fullName>
    </recommendedName>
</protein>
<evidence type="ECO:0000259" key="1">
    <source>
        <dbReference type="Pfam" id="PF24703"/>
    </source>
</evidence>
<sequence length="279" mass="29106">MIVTTQKELDAAVAAGETGIIINSPAGVWLTVKGSSSVVAWDSSSVEARGSSSVVAWDSSSVVARDSSSVEARGSSSVVAWDSSSVVARGSSSVVAWGSSSVEARGSSRVVAWDSSSVVAGDSSSVEASKYVAVHLHSARATVTGGVVIDLTALDLTHITDWADYHGVEVVGDEVIVYKAVSSDLRSARGFAYPIGETVTCPDWDPTPACGGGLHLSPHPAQARDYYRAADRFLRCAVPVDALTIIDGEATRMTPKLKARTVKVLCEVDLHGNTINKEN</sequence>
<comment type="caution">
    <text evidence="2">The sequence shown here is derived from an EMBL/GenBank/DDBJ whole genome shotgun (WGS) entry which is preliminary data.</text>
</comment>
<dbReference type="Pfam" id="PF24703">
    <property type="entry name" value="DUF7666"/>
    <property type="match status" value="1"/>
</dbReference>